<keyword evidence="1" id="KW-0732">Signal</keyword>
<dbReference type="PATRIC" id="fig|1288298.3.peg.3438"/>
<protein>
    <recommendedName>
        <fullName evidence="4">PRC-barrel domain protein</fullName>
    </recommendedName>
</protein>
<proteinExistence type="predicted"/>
<feature type="signal peptide" evidence="1">
    <location>
        <begin position="1"/>
        <end position="22"/>
    </location>
</feature>
<gene>
    <name evidence="2" type="ORF">rosmuc_03428</name>
</gene>
<accession>A0A0A0HIY5</accession>
<dbReference type="EMBL" id="AONH01000016">
    <property type="protein sequence ID" value="KGM87125.1"/>
    <property type="molecule type" value="Genomic_DNA"/>
</dbReference>
<dbReference type="RefSeq" id="WP_245875098.1">
    <property type="nucleotide sequence ID" value="NZ_KN293975.1"/>
</dbReference>
<sequence>MTFRTLALATALTSVSALTALAADEGGTERQAQDNSGVDAIYEQGADTAAPAQSDTWSEATIAENGDIHAPTELDLTAKDEREAGKTLVENILAEAETGATLTSVDDKIIGEVVAHEGDESTEHLIYVDINSDAQIQAKRIGFEAGTLSVGENGGLEYAMTLEQLRTAVAEKVATMTQ</sequence>
<feature type="chain" id="PRO_5001963279" description="PRC-barrel domain protein" evidence="1">
    <location>
        <begin position="23"/>
        <end position="178"/>
    </location>
</feature>
<evidence type="ECO:0000313" key="3">
    <source>
        <dbReference type="Proteomes" id="UP000030021"/>
    </source>
</evidence>
<dbReference type="eggNOG" id="ENOG503134H">
    <property type="taxonomic scope" value="Bacteria"/>
</dbReference>
<dbReference type="AlphaFoldDB" id="A0A0A0HIY5"/>
<evidence type="ECO:0000313" key="2">
    <source>
        <dbReference type="EMBL" id="KGM87125.1"/>
    </source>
</evidence>
<dbReference type="Proteomes" id="UP000030021">
    <property type="component" value="Unassembled WGS sequence"/>
</dbReference>
<dbReference type="HOGENOM" id="CLU_1353781_0_0_5"/>
<name>A0A0A0HIY5_9RHOB</name>
<organism evidence="2 3">
    <name type="scientific">Roseovarius mucosus DSM 17069</name>
    <dbReference type="NCBI Taxonomy" id="1288298"/>
    <lineage>
        <taxon>Bacteria</taxon>
        <taxon>Pseudomonadati</taxon>
        <taxon>Pseudomonadota</taxon>
        <taxon>Alphaproteobacteria</taxon>
        <taxon>Rhodobacterales</taxon>
        <taxon>Roseobacteraceae</taxon>
        <taxon>Roseovarius</taxon>
    </lineage>
</organism>
<comment type="caution">
    <text evidence="2">The sequence shown here is derived from an EMBL/GenBank/DDBJ whole genome shotgun (WGS) entry which is preliminary data.</text>
</comment>
<evidence type="ECO:0000256" key="1">
    <source>
        <dbReference type="SAM" id="SignalP"/>
    </source>
</evidence>
<reference evidence="2 3" key="1">
    <citation type="submission" date="2013-01" db="EMBL/GenBank/DDBJ databases">
        <authorList>
            <person name="Fiebig A."/>
            <person name="Goeker M."/>
            <person name="Klenk H.-P.P."/>
        </authorList>
    </citation>
    <scope>NUCLEOTIDE SEQUENCE [LARGE SCALE GENOMIC DNA]</scope>
    <source>
        <strain evidence="2 3">DSM 17069</strain>
    </source>
</reference>
<evidence type="ECO:0008006" key="4">
    <source>
        <dbReference type="Google" id="ProtNLM"/>
    </source>
</evidence>
<dbReference type="STRING" id="215743.ROSMUCSMR3_00678"/>